<dbReference type="InterPro" id="IPR005182">
    <property type="entry name" value="YdbS-like_PH"/>
</dbReference>
<dbReference type="PANTHER" id="PTHR34473">
    <property type="entry name" value="UPF0699 TRANSMEMBRANE PROTEIN YDBS"/>
    <property type="match status" value="1"/>
</dbReference>
<dbReference type="PANTHER" id="PTHR34473:SF2">
    <property type="entry name" value="UPF0699 TRANSMEMBRANE PROTEIN YDBT"/>
    <property type="match status" value="1"/>
</dbReference>
<dbReference type="Proteomes" id="UP000192940">
    <property type="component" value="Chromosome I"/>
</dbReference>
<dbReference type="EMBL" id="LT840184">
    <property type="protein sequence ID" value="SMF89824.1"/>
    <property type="molecule type" value="Genomic_DNA"/>
</dbReference>
<gene>
    <name evidence="3" type="ORF">SAMN05661091_4793</name>
</gene>
<feature type="transmembrane region" description="Helical" evidence="1">
    <location>
        <begin position="49"/>
        <end position="68"/>
    </location>
</feature>
<keyword evidence="1" id="KW-0472">Membrane</keyword>
<dbReference type="Pfam" id="PF03703">
    <property type="entry name" value="bPH_2"/>
    <property type="match status" value="1"/>
</dbReference>
<evidence type="ECO:0000259" key="2">
    <source>
        <dbReference type="Pfam" id="PF03703"/>
    </source>
</evidence>
<dbReference type="RefSeq" id="WP_208915502.1">
    <property type="nucleotide sequence ID" value="NZ_LT840184.1"/>
</dbReference>
<feature type="transmembrane region" description="Helical" evidence="1">
    <location>
        <begin position="21"/>
        <end position="43"/>
    </location>
</feature>
<sequence length="161" mass="18379">MNDRLASMHRCHPDSIKAERIAGFLFNAVLIAISIAYIIIASLKDWTLIPGWIAIGLFIFTLVWYTWVTPVLSYRTFGFKVSEEELELRSGWIWLTDTIVPMTRVQHVELERGPLLRKYGLAEVKVVTAAKTHVIMALESDEAEKLKQQIGELAKVVEHDE</sequence>
<keyword evidence="1" id="KW-1133">Transmembrane helix</keyword>
<organism evidence="3 4">
    <name type="scientific">Paenibacillus uliginis N3/975</name>
    <dbReference type="NCBI Taxonomy" id="1313296"/>
    <lineage>
        <taxon>Bacteria</taxon>
        <taxon>Bacillati</taxon>
        <taxon>Bacillota</taxon>
        <taxon>Bacilli</taxon>
        <taxon>Bacillales</taxon>
        <taxon>Paenibacillaceae</taxon>
        <taxon>Paenibacillus</taxon>
    </lineage>
</organism>
<evidence type="ECO:0000256" key="1">
    <source>
        <dbReference type="SAM" id="Phobius"/>
    </source>
</evidence>
<feature type="domain" description="YdbS-like PH" evidence="2">
    <location>
        <begin position="74"/>
        <end position="150"/>
    </location>
</feature>
<evidence type="ECO:0000313" key="4">
    <source>
        <dbReference type="Proteomes" id="UP000192940"/>
    </source>
</evidence>
<name>A0A1X7HNA5_9BACL</name>
<dbReference type="AlphaFoldDB" id="A0A1X7HNA5"/>
<keyword evidence="4" id="KW-1185">Reference proteome</keyword>
<keyword evidence="1" id="KW-0812">Transmembrane</keyword>
<dbReference type="STRING" id="1313296.SAMN05661091_4793"/>
<accession>A0A1X7HNA5</accession>
<reference evidence="3 4" key="1">
    <citation type="submission" date="2017-04" db="EMBL/GenBank/DDBJ databases">
        <authorList>
            <person name="Afonso C.L."/>
            <person name="Miller P.J."/>
            <person name="Scott M.A."/>
            <person name="Spackman E."/>
            <person name="Goraichik I."/>
            <person name="Dimitrov K.M."/>
            <person name="Suarez D.L."/>
            <person name="Swayne D.E."/>
        </authorList>
    </citation>
    <scope>NUCLEOTIDE SEQUENCE [LARGE SCALE GENOMIC DNA]</scope>
    <source>
        <strain evidence="3 4">N3/975</strain>
    </source>
</reference>
<protein>
    <recommendedName>
        <fullName evidence="2">YdbS-like PH domain-containing protein</fullName>
    </recommendedName>
</protein>
<evidence type="ECO:0000313" key="3">
    <source>
        <dbReference type="EMBL" id="SMF89824.1"/>
    </source>
</evidence>
<proteinExistence type="predicted"/>